<sequence length="98" mass="10828">MGYMQVEEHTTNMLHLKRSPGIRSWSLLIGIASIGLAAAYYSSDSILWKLFYVTGCLFVAMQNMEEWEEGGAVAVPGGDTARQDALDCASVEVCECFW</sequence>
<keyword evidence="3" id="KW-0399">Innate immunity</keyword>
<organism evidence="12 13">
    <name type="scientific">Oncorhynchus tshawytscha</name>
    <name type="common">Chinook salmon</name>
    <name type="synonym">Salmo tshawytscha</name>
    <dbReference type="NCBI Taxonomy" id="74940"/>
    <lineage>
        <taxon>Eukaryota</taxon>
        <taxon>Metazoa</taxon>
        <taxon>Chordata</taxon>
        <taxon>Craniata</taxon>
        <taxon>Vertebrata</taxon>
        <taxon>Euteleostomi</taxon>
        <taxon>Actinopterygii</taxon>
        <taxon>Neopterygii</taxon>
        <taxon>Teleostei</taxon>
        <taxon>Protacanthopterygii</taxon>
        <taxon>Salmoniformes</taxon>
        <taxon>Salmonidae</taxon>
        <taxon>Salmoninae</taxon>
        <taxon>Oncorhynchus</taxon>
    </lineage>
</organism>
<evidence type="ECO:0000256" key="2">
    <source>
        <dbReference type="ARBA" id="ARBA00009907"/>
    </source>
</evidence>
<evidence type="ECO:0000256" key="8">
    <source>
        <dbReference type="ARBA" id="ARBA00023136"/>
    </source>
</evidence>
<name>A0AAZ3PI22_ONCTS</name>
<keyword evidence="13" id="KW-1185">Reference proteome</keyword>
<dbReference type="PANTHER" id="PTHR31837">
    <property type="entry name" value="CYTOCHROME B-245 CHAPERONE 1"/>
    <property type="match status" value="1"/>
</dbReference>
<evidence type="ECO:0000256" key="7">
    <source>
        <dbReference type="ARBA" id="ARBA00022989"/>
    </source>
</evidence>
<evidence type="ECO:0000256" key="3">
    <source>
        <dbReference type="ARBA" id="ARBA00022588"/>
    </source>
</evidence>
<dbReference type="GeneTree" id="ENSGT00390000004691"/>
<dbReference type="PANTHER" id="PTHR31837:SF3">
    <property type="entry name" value="CYTOCHROME B-245 CHAPERONE 1"/>
    <property type="match status" value="1"/>
</dbReference>
<comment type="similarity">
    <text evidence="2">Belongs to the CYBC1 family.</text>
</comment>
<reference evidence="12" key="2">
    <citation type="submission" date="2025-08" db="UniProtKB">
        <authorList>
            <consortium name="Ensembl"/>
        </authorList>
    </citation>
    <scope>IDENTIFICATION</scope>
</reference>
<evidence type="ECO:0000256" key="5">
    <source>
        <dbReference type="ARBA" id="ARBA00022824"/>
    </source>
</evidence>
<evidence type="ECO:0000256" key="4">
    <source>
        <dbReference type="ARBA" id="ARBA00022692"/>
    </source>
</evidence>
<keyword evidence="4 11" id="KW-0812">Transmembrane</keyword>
<accession>A0AAZ3PI22</accession>
<protein>
    <recommendedName>
        <fullName evidence="10">Essential for reactive oxygen species protein</fullName>
    </recommendedName>
</protein>
<evidence type="ECO:0000256" key="11">
    <source>
        <dbReference type="SAM" id="Phobius"/>
    </source>
</evidence>
<dbReference type="Ensembl" id="ENSOTST00005127522.1">
    <property type="protein sequence ID" value="ENSOTSP00005115494.1"/>
    <property type="gene ID" value="ENSOTSG00005080066.1"/>
</dbReference>
<evidence type="ECO:0000256" key="1">
    <source>
        <dbReference type="ARBA" id="ARBA00004389"/>
    </source>
</evidence>
<keyword evidence="6" id="KW-0391">Immunity</keyword>
<evidence type="ECO:0000256" key="6">
    <source>
        <dbReference type="ARBA" id="ARBA00022859"/>
    </source>
</evidence>
<feature type="transmembrane region" description="Helical" evidence="11">
    <location>
        <begin position="22"/>
        <end position="41"/>
    </location>
</feature>
<evidence type="ECO:0000256" key="10">
    <source>
        <dbReference type="ARBA" id="ARBA00030424"/>
    </source>
</evidence>
<dbReference type="Proteomes" id="UP000694402">
    <property type="component" value="Unassembled WGS sequence"/>
</dbReference>
<dbReference type="GO" id="GO:0005789">
    <property type="term" value="C:endoplasmic reticulum membrane"/>
    <property type="evidence" value="ECO:0007669"/>
    <property type="project" value="UniProtKB-SubCell"/>
</dbReference>
<gene>
    <name evidence="12" type="primary">CYBC1</name>
</gene>
<evidence type="ECO:0000313" key="13">
    <source>
        <dbReference type="Proteomes" id="UP000694402"/>
    </source>
</evidence>
<keyword evidence="9" id="KW-0143">Chaperone</keyword>
<comment type="subcellular location">
    <subcellularLocation>
        <location evidence="1">Endoplasmic reticulum membrane</location>
        <topology evidence="1">Single-pass membrane protein</topology>
    </subcellularLocation>
</comment>
<proteinExistence type="inferred from homology"/>
<keyword evidence="8 11" id="KW-0472">Membrane</keyword>
<reference evidence="12" key="3">
    <citation type="submission" date="2025-09" db="UniProtKB">
        <authorList>
            <consortium name="Ensembl"/>
        </authorList>
    </citation>
    <scope>IDENTIFICATION</scope>
</reference>
<reference evidence="13" key="1">
    <citation type="journal article" date="2018" name="PLoS ONE">
        <title>Chinook salmon (Oncorhynchus tshawytscha) genome and transcriptome.</title>
        <authorList>
            <person name="Christensen K.A."/>
            <person name="Leong J.S."/>
            <person name="Sakhrani D."/>
            <person name="Biagi C.A."/>
            <person name="Minkley D.R."/>
            <person name="Withler R.E."/>
            <person name="Rondeau E.B."/>
            <person name="Koop B.F."/>
            <person name="Devlin R.H."/>
        </authorList>
    </citation>
    <scope>NUCLEOTIDE SEQUENCE [LARGE SCALE GENOMIC DNA]</scope>
</reference>
<dbReference type="Pfam" id="PF15169">
    <property type="entry name" value="Cybc1_Eros"/>
    <property type="match status" value="1"/>
</dbReference>
<dbReference type="AlphaFoldDB" id="A0AAZ3PI22"/>
<dbReference type="GO" id="GO:0045087">
    <property type="term" value="P:innate immune response"/>
    <property type="evidence" value="ECO:0007669"/>
    <property type="project" value="UniProtKB-KW"/>
</dbReference>
<evidence type="ECO:0000256" key="9">
    <source>
        <dbReference type="ARBA" id="ARBA00023186"/>
    </source>
</evidence>
<evidence type="ECO:0000313" key="12">
    <source>
        <dbReference type="Ensembl" id="ENSOTSP00005115494.1"/>
    </source>
</evidence>
<keyword evidence="7 11" id="KW-1133">Transmembrane helix</keyword>
<dbReference type="InterPro" id="IPR027846">
    <property type="entry name" value="Cybc1"/>
</dbReference>
<keyword evidence="5" id="KW-0256">Endoplasmic reticulum</keyword>